<sequence length="200" mass="20271">MQIYADLPTVRARQIVADALALGVAVVAIAAGIAVGSLIAGLAEIGRRLESAGSGFGSTMSDAGTTLGGIPLLGDAVRAPFDEASGAGSVLAAAGRDQQQLASTLAVVAGLAVGGLPVLLLALLWLRPRLRFVRRTAQLRALGSTVAGSELLALRALTQASPREILAAHPEAVTGWRRGDPDATAALAALSLRRSGLRAR</sequence>
<dbReference type="EMBL" id="CP015515">
    <property type="protein sequence ID" value="AND15379.1"/>
    <property type="molecule type" value="Genomic_DNA"/>
</dbReference>
<dbReference type="STRING" id="33888.A6122_0215"/>
<dbReference type="PATRIC" id="fig|33888.3.peg.251"/>
<dbReference type="AlphaFoldDB" id="A0A160KQD8"/>
<evidence type="ECO:0000313" key="3">
    <source>
        <dbReference type="Proteomes" id="UP000077071"/>
    </source>
</evidence>
<evidence type="ECO:0000256" key="1">
    <source>
        <dbReference type="SAM" id="Phobius"/>
    </source>
</evidence>
<name>A0A160KQD8_9MICO</name>
<keyword evidence="1" id="KW-0812">Transmembrane</keyword>
<dbReference type="RefSeq" id="WP_068250563.1">
    <property type="nucleotide sequence ID" value="NZ_CP015515.1"/>
</dbReference>
<reference evidence="2 3" key="1">
    <citation type="submission" date="2016-05" db="EMBL/GenBank/DDBJ databases">
        <title>Complete genome sequence of Rathayibacter tritici NCPPB 1953.</title>
        <authorList>
            <person name="Park J."/>
            <person name="Lee H.-H."/>
            <person name="Lee S.-W."/>
            <person name="Seo Y.-S."/>
        </authorList>
    </citation>
    <scope>NUCLEOTIDE SEQUENCE [LARGE SCALE GENOMIC DNA]</scope>
    <source>
        <strain evidence="2 3">NCPPB 1953</strain>
    </source>
</reference>
<keyword evidence="1" id="KW-1133">Transmembrane helix</keyword>
<accession>A0A160KQD8</accession>
<gene>
    <name evidence="2" type="ORF">A6122_0215</name>
</gene>
<keyword evidence="3" id="KW-1185">Reference proteome</keyword>
<protein>
    <submittedName>
        <fullName evidence="2">Uncharacterized protein</fullName>
    </submittedName>
</protein>
<keyword evidence="1" id="KW-0472">Membrane</keyword>
<feature type="transmembrane region" description="Helical" evidence="1">
    <location>
        <begin position="105"/>
        <end position="126"/>
    </location>
</feature>
<dbReference type="KEGG" id="rtn:A6122_0215"/>
<dbReference type="Proteomes" id="UP000077071">
    <property type="component" value="Chromosome"/>
</dbReference>
<proteinExistence type="predicted"/>
<evidence type="ECO:0000313" key="2">
    <source>
        <dbReference type="EMBL" id="AND15379.1"/>
    </source>
</evidence>
<dbReference type="OrthoDB" id="5198533at2"/>
<organism evidence="2 3">
    <name type="scientific">Rathayibacter tritici</name>
    <dbReference type="NCBI Taxonomy" id="33888"/>
    <lineage>
        <taxon>Bacteria</taxon>
        <taxon>Bacillati</taxon>
        <taxon>Actinomycetota</taxon>
        <taxon>Actinomycetes</taxon>
        <taxon>Micrococcales</taxon>
        <taxon>Microbacteriaceae</taxon>
        <taxon>Rathayibacter</taxon>
    </lineage>
</organism>
<feature type="transmembrane region" description="Helical" evidence="1">
    <location>
        <begin position="20"/>
        <end position="43"/>
    </location>
</feature>